<dbReference type="PRINTS" id="PR00038">
    <property type="entry name" value="HTHLUXR"/>
</dbReference>
<dbReference type="InterPro" id="IPR036388">
    <property type="entry name" value="WH-like_DNA-bd_sf"/>
</dbReference>
<evidence type="ECO:0000259" key="4">
    <source>
        <dbReference type="PROSITE" id="PS50043"/>
    </source>
</evidence>
<dbReference type="InterPro" id="IPR005143">
    <property type="entry name" value="TF_LuxR_autoind-bd_dom"/>
</dbReference>
<reference evidence="5 6" key="1">
    <citation type="submission" date="2014-09" db="EMBL/GenBank/DDBJ databases">
        <title>Draft genome of Bradyrhizobium japonicum Is-34.</title>
        <authorList>
            <person name="Tsurumaru H."/>
            <person name="Yamakawa T."/>
            <person name="Hashimoto S."/>
            <person name="Okizaki K."/>
            <person name="Kanesaki Y."/>
            <person name="Yoshikawa H."/>
            <person name="Yajima S."/>
        </authorList>
    </citation>
    <scope>NUCLEOTIDE SEQUENCE [LARGE SCALE GENOMIC DNA]</scope>
    <source>
        <strain evidence="5 6">Is-34</strain>
    </source>
</reference>
<dbReference type="PANTHER" id="PTHR44688">
    <property type="entry name" value="DNA-BINDING TRANSCRIPTIONAL ACTIVATOR DEVR_DOSR"/>
    <property type="match status" value="1"/>
</dbReference>
<keyword evidence="3" id="KW-0804">Transcription</keyword>
<dbReference type="GO" id="GO:0006355">
    <property type="term" value="P:regulation of DNA-templated transcription"/>
    <property type="evidence" value="ECO:0007669"/>
    <property type="project" value="InterPro"/>
</dbReference>
<dbReference type="InterPro" id="IPR036693">
    <property type="entry name" value="TF_LuxR_autoind-bd_dom_sf"/>
</dbReference>
<dbReference type="InterPro" id="IPR000792">
    <property type="entry name" value="Tscrpt_reg_LuxR_C"/>
</dbReference>
<dbReference type="Gene3D" id="1.10.10.10">
    <property type="entry name" value="Winged helix-like DNA-binding domain superfamily/Winged helix DNA-binding domain"/>
    <property type="match status" value="1"/>
</dbReference>
<dbReference type="Pfam" id="PF03472">
    <property type="entry name" value="Autoind_bind"/>
    <property type="match status" value="1"/>
</dbReference>
<dbReference type="CDD" id="cd06170">
    <property type="entry name" value="LuxR_C_like"/>
    <property type="match status" value="1"/>
</dbReference>
<gene>
    <name evidence="5" type="ORF">MA20_45930</name>
</gene>
<evidence type="ECO:0000256" key="1">
    <source>
        <dbReference type="ARBA" id="ARBA00023015"/>
    </source>
</evidence>
<dbReference type="SMART" id="SM00421">
    <property type="entry name" value="HTH_LUXR"/>
    <property type="match status" value="1"/>
</dbReference>
<dbReference type="GO" id="GO:0003677">
    <property type="term" value="F:DNA binding"/>
    <property type="evidence" value="ECO:0007669"/>
    <property type="project" value="UniProtKB-KW"/>
</dbReference>
<keyword evidence="1" id="KW-0805">Transcription regulation</keyword>
<evidence type="ECO:0000313" key="6">
    <source>
        <dbReference type="Proteomes" id="UP000030377"/>
    </source>
</evidence>
<dbReference type="SUPFAM" id="SSF75516">
    <property type="entry name" value="Pheromone-binding domain of LuxR-like quorum-sensing transcription factors"/>
    <property type="match status" value="1"/>
</dbReference>
<dbReference type="AlphaFoldDB" id="A0A0A3XFH7"/>
<name>A0A0A3XFH7_BRAJP</name>
<sequence length="243" mass="26947">MREVESAFDEFVDAVQTARDADSFERIAERIARKLGFQRFAYLSLAGDAVTLISSYPKPWTSRYFDLGYQRLDPVVRRASIERGLFRWGGTLAAPDGNREQRRFFDEAVTFGIRSGVTVPIRGGYGRMAAFTLATSDRVVDLDRLAEEWKDIVQLIGLYFHAHVAARLDGSPLTQGPGGNELTQRERQCLTWTGKGKAVADIAVLVGIAPRTVVFHLNNARRKLGAASIAQCVAEALRRGLLS</sequence>
<proteinExistence type="predicted"/>
<dbReference type="PANTHER" id="PTHR44688:SF16">
    <property type="entry name" value="DNA-BINDING TRANSCRIPTIONAL ACTIVATOR DEVR_DOSR"/>
    <property type="match status" value="1"/>
</dbReference>
<dbReference type="InterPro" id="IPR016032">
    <property type="entry name" value="Sig_transdc_resp-reg_C-effctor"/>
</dbReference>
<comment type="caution">
    <text evidence="5">The sequence shown here is derived from an EMBL/GenBank/DDBJ whole genome shotgun (WGS) entry which is preliminary data.</text>
</comment>
<dbReference type="Proteomes" id="UP000030377">
    <property type="component" value="Unassembled WGS sequence"/>
</dbReference>
<evidence type="ECO:0000256" key="3">
    <source>
        <dbReference type="ARBA" id="ARBA00023163"/>
    </source>
</evidence>
<evidence type="ECO:0000256" key="2">
    <source>
        <dbReference type="ARBA" id="ARBA00023125"/>
    </source>
</evidence>
<protein>
    <recommendedName>
        <fullName evidence="4">HTH luxR-type domain-containing protein</fullName>
    </recommendedName>
</protein>
<organism evidence="5 6">
    <name type="scientific">Bradyrhizobium japonicum</name>
    <dbReference type="NCBI Taxonomy" id="375"/>
    <lineage>
        <taxon>Bacteria</taxon>
        <taxon>Pseudomonadati</taxon>
        <taxon>Pseudomonadota</taxon>
        <taxon>Alphaproteobacteria</taxon>
        <taxon>Hyphomicrobiales</taxon>
        <taxon>Nitrobacteraceae</taxon>
        <taxon>Bradyrhizobium</taxon>
    </lineage>
</organism>
<dbReference type="Gene3D" id="3.30.450.80">
    <property type="entry name" value="Transcription factor LuxR-like, autoinducer-binding domain"/>
    <property type="match status" value="1"/>
</dbReference>
<dbReference type="PROSITE" id="PS50043">
    <property type="entry name" value="HTH_LUXR_2"/>
    <property type="match status" value="1"/>
</dbReference>
<dbReference type="Pfam" id="PF00196">
    <property type="entry name" value="GerE"/>
    <property type="match status" value="1"/>
</dbReference>
<dbReference type="RefSeq" id="WP_041960827.1">
    <property type="nucleotide sequence ID" value="NZ_JRPN01000062.1"/>
</dbReference>
<evidence type="ECO:0000313" key="5">
    <source>
        <dbReference type="EMBL" id="KGT73187.1"/>
    </source>
</evidence>
<dbReference type="SUPFAM" id="SSF46894">
    <property type="entry name" value="C-terminal effector domain of the bipartite response regulators"/>
    <property type="match status" value="1"/>
</dbReference>
<keyword evidence="2" id="KW-0238">DNA-binding</keyword>
<dbReference type="PROSITE" id="PS00622">
    <property type="entry name" value="HTH_LUXR_1"/>
    <property type="match status" value="1"/>
</dbReference>
<dbReference type="EMBL" id="JRPN01000062">
    <property type="protein sequence ID" value="KGT73187.1"/>
    <property type="molecule type" value="Genomic_DNA"/>
</dbReference>
<feature type="domain" description="HTH luxR-type" evidence="4">
    <location>
        <begin position="175"/>
        <end position="240"/>
    </location>
</feature>
<accession>A0A0A3XFH7</accession>